<dbReference type="GO" id="GO:0016791">
    <property type="term" value="F:phosphatase activity"/>
    <property type="evidence" value="ECO:0007669"/>
    <property type="project" value="TreeGrafter"/>
</dbReference>
<evidence type="ECO:0000313" key="5">
    <source>
        <dbReference type="Proteomes" id="UP000277256"/>
    </source>
</evidence>
<dbReference type="Proteomes" id="UP000277256">
    <property type="component" value="Unassembled WGS sequence"/>
</dbReference>
<dbReference type="OrthoDB" id="3210173at2"/>
<keyword evidence="5" id="KW-1185">Reference proteome</keyword>
<reference evidence="4 5" key="1">
    <citation type="submission" date="2018-12" db="EMBL/GenBank/DDBJ databases">
        <title>Glycomyces sp. YIM 121974 draft genome.</title>
        <authorList>
            <person name="Li Q."/>
        </authorList>
    </citation>
    <scope>NUCLEOTIDE SEQUENCE [LARGE SCALE GENOMIC DNA]</scope>
    <source>
        <strain evidence="4 5">YIM 121974</strain>
    </source>
</reference>
<evidence type="ECO:0000256" key="1">
    <source>
        <dbReference type="ARBA" id="ARBA00022801"/>
    </source>
</evidence>
<sequence>MAAHVPGLGGLRPGTAIPMWVRLLPLAGLVLASLIQIFENDPLHVGIAMAAVPLMAAFVLGPAWTAVIAAVALVLIAAPLPFTGRFDLADLIVIGTVFLTAVGISWFRARFEAGLVTMISVSEAAQRAVLPELPARVGGLACAGVYRSAQRGARIGGDLFDVRPSPFGTRLILGDVQGHGLDAVGTASMLLSVFHEAILDERELSGIAWRLERRILADASDGYVPELFASVLLAEFSEECDEVRLLSCGHPSPLLLRGEEVEEVDLKPHPVLGLRLAEPTRAGAATALPFGVDETLLAFSDGLVEARDEDGHYYPLAEHLEGLVTPSPQRLVEFVWEDASRFAARMDDDVSILAVTRVEGSGPSAEFFNPLDEGCLQAFDSV</sequence>
<dbReference type="Pfam" id="PF07228">
    <property type="entry name" value="SpoIIE"/>
    <property type="match status" value="1"/>
</dbReference>
<dbReference type="InterPro" id="IPR052016">
    <property type="entry name" value="Bact_Sigma-Reg"/>
</dbReference>
<dbReference type="SMART" id="SM00331">
    <property type="entry name" value="PP2C_SIG"/>
    <property type="match status" value="1"/>
</dbReference>
<keyword evidence="2" id="KW-0812">Transmembrane</keyword>
<keyword evidence="2" id="KW-0472">Membrane</keyword>
<dbReference type="PANTHER" id="PTHR43156:SF2">
    <property type="entry name" value="STAGE II SPORULATION PROTEIN E"/>
    <property type="match status" value="1"/>
</dbReference>
<evidence type="ECO:0000259" key="3">
    <source>
        <dbReference type="SMART" id="SM00331"/>
    </source>
</evidence>
<name>A0A426V0R6_9ACTN</name>
<dbReference type="PANTHER" id="PTHR43156">
    <property type="entry name" value="STAGE II SPORULATION PROTEIN E-RELATED"/>
    <property type="match status" value="1"/>
</dbReference>
<keyword evidence="1" id="KW-0378">Hydrolase</keyword>
<comment type="caution">
    <text evidence="4">The sequence shown here is derived from an EMBL/GenBank/DDBJ whole genome shotgun (WGS) entry which is preliminary data.</text>
</comment>
<dbReference type="EMBL" id="RSEB01000002">
    <property type="protein sequence ID" value="RRS00478.1"/>
    <property type="molecule type" value="Genomic_DNA"/>
</dbReference>
<dbReference type="AlphaFoldDB" id="A0A426V0R6"/>
<protein>
    <submittedName>
        <fullName evidence="4">Serine/threonine-protein phosphatase</fullName>
    </submittedName>
</protein>
<keyword evidence="2" id="KW-1133">Transmembrane helix</keyword>
<dbReference type="InterPro" id="IPR001932">
    <property type="entry name" value="PPM-type_phosphatase-like_dom"/>
</dbReference>
<feature type="transmembrane region" description="Helical" evidence="2">
    <location>
        <begin position="88"/>
        <end position="107"/>
    </location>
</feature>
<feature type="transmembrane region" description="Helical" evidence="2">
    <location>
        <begin position="20"/>
        <end position="38"/>
    </location>
</feature>
<dbReference type="Gene3D" id="3.60.40.10">
    <property type="entry name" value="PPM-type phosphatase domain"/>
    <property type="match status" value="1"/>
</dbReference>
<proteinExistence type="predicted"/>
<gene>
    <name evidence="4" type="ORF">EIW28_07910</name>
</gene>
<dbReference type="RefSeq" id="WP_125247157.1">
    <property type="nucleotide sequence ID" value="NZ_RSEB01000002.1"/>
</dbReference>
<evidence type="ECO:0000256" key="2">
    <source>
        <dbReference type="SAM" id="Phobius"/>
    </source>
</evidence>
<accession>A0A426V0R6</accession>
<organism evidence="4 5">
    <name type="scientific">Glycomyces terrestris</name>
    <dbReference type="NCBI Taxonomy" id="2493553"/>
    <lineage>
        <taxon>Bacteria</taxon>
        <taxon>Bacillati</taxon>
        <taxon>Actinomycetota</taxon>
        <taxon>Actinomycetes</taxon>
        <taxon>Glycomycetales</taxon>
        <taxon>Glycomycetaceae</taxon>
        <taxon>Glycomyces</taxon>
    </lineage>
</organism>
<evidence type="ECO:0000313" key="4">
    <source>
        <dbReference type="EMBL" id="RRS00478.1"/>
    </source>
</evidence>
<dbReference type="InterPro" id="IPR036457">
    <property type="entry name" value="PPM-type-like_dom_sf"/>
</dbReference>
<feature type="transmembrane region" description="Helical" evidence="2">
    <location>
        <begin position="50"/>
        <end position="76"/>
    </location>
</feature>
<feature type="domain" description="PPM-type phosphatase" evidence="3">
    <location>
        <begin position="140"/>
        <end position="357"/>
    </location>
</feature>